<feature type="compositionally biased region" description="Polar residues" evidence="1">
    <location>
        <begin position="208"/>
        <end position="221"/>
    </location>
</feature>
<feature type="region of interest" description="Disordered" evidence="1">
    <location>
        <begin position="265"/>
        <end position="302"/>
    </location>
</feature>
<evidence type="ECO:0000313" key="4">
    <source>
        <dbReference type="Proteomes" id="UP001142055"/>
    </source>
</evidence>
<proteinExistence type="predicted"/>
<feature type="compositionally biased region" description="Low complexity" evidence="1">
    <location>
        <begin position="222"/>
        <end position="236"/>
    </location>
</feature>
<feature type="compositionally biased region" description="Polar residues" evidence="1">
    <location>
        <begin position="283"/>
        <end position="294"/>
    </location>
</feature>
<organism evidence="3 4">
    <name type="scientific">Blomia tropicalis</name>
    <name type="common">Mite</name>
    <dbReference type="NCBI Taxonomy" id="40697"/>
    <lineage>
        <taxon>Eukaryota</taxon>
        <taxon>Metazoa</taxon>
        <taxon>Ecdysozoa</taxon>
        <taxon>Arthropoda</taxon>
        <taxon>Chelicerata</taxon>
        <taxon>Arachnida</taxon>
        <taxon>Acari</taxon>
        <taxon>Acariformes</taxon>
        <taxon>Sarcoptiformes</taxon>
        <taxon>Astigmata</taxon>
        <taxon>Glycyphagoidea</taxon>
        <taxon>Echimyopodidae</taxon>
        <taxon>Blomia</taxon>
    </lineage>
</organism>
<name>A0A9Q0M788_BLOTA</name>
<evidence type="ECO:0000256" key="1">
    <source>
        <dbReference type="SAM" id="MobiDB-lite"/>
    </source>
</evidence>
<feature type="region of interest" description="Disordered" evidence="1">
    <location>
        <begin position="152"/>
        <end position="236"/>
    </location>
</feature>
<accession>A0A9Q0M788</accession>
<gene>
    <name evidence="3" type="ORF">RDWZM_006508</name>
</gene>
<keyword evidence="2" id="KW-0812">Transmembrane</keyword>
<keyword evidence="4" id="KW-1185">Reference proteome</keyword>
<evidence type="ECO:0000256" key="2">
    <source>
        <dbReference type="SAM" id="Phobius"/>
    </source>
</evidence>
<dbReference type="AlphaFoldDB" id="A0A9Q0M788"/>
<dbReference type="EMBL" id="JAPWDV010000002">
    <property type="protein sequence ID" value="KAJ6220696.1"/>
    <property type="molecule type" value="Genomic_DNA"/>
</dbReference>
<reference evidence="3" key="1">
    <citation type="submission" date="2022-12" db="EMBL/GenBank/DDBJ databases">
        <title>Genome assemblies of Blomia tropicalis.</title>
        <authorList>
            <person name="Cui Y."/>
        </authorList>
    </citation>
    <scope>NUCLEOTIDE SEQUENCE</scope>
    <source>
        <tissue evidence="3">Adult mites</tissue>
    </source>
</reference>
<feature type="compositionally biased region" description="Low complexity" evidence="1">
    <location>
        <begin position="273"/>
        <end position="282"/>
    </location>
</feature>
<feature type="transmembrane region" description="Helical" evidence="2">
    <location>
        <begin position="314"/>
        <end position="334"/>
    </location>
</feature>
<feature type="compositionally biased region" description="Polar residues" evidence="1">
    <location>
        <begin position="180"/>
        <end position="201"/>
    </location>
</feature>
<sequence length="339" mass="36804">MSHKAELNVRPRHVHFRGPIGQPGPEIVQIALNNSNPYSIAYKLQDTTEYGDLSFSKANSDETSALKLICIFDQNNINQTSSQSISGEAYHNPTPISWESASFASVGSVTSLRRARTKVLFDRLQTDNIQALLEQRLQEKFAKDNCRKLTNPVEMLKKQQSSNMVSSNSSSSGTKIAMVPNSSQTKFQNAKEQSKAKTQIPTIAVSPMKQTNQSKVQPSGQSSSAESKPLSKSSVVSLTQKVTAPKANTGSTPSNTKLITVQAPTVPAPTVPVPVQSSTSTPKSVGNSSSTTSDGDVPKPKGRRCYLGRLLKKYPVEIGSFIAVCTSLGLFAYMRFHRH</sequence>
<protein>
    <submittedName>
        <fullName evidence="3">Uncharacterized protein</fullName>
    </submittedName>
</protein>
<evidence type="ECO:0000313" key="3">
    <source>
        <dbReference type="EMBL" id="KAJ6220696.1"/>
    </source>
</evidence>
<comment type="caution">
    <text evidence="3">The sequence shown here is derived from an EMBL/GenBank/DDBJ whole genome shotgun (WGS) entry which is preliminary data.</text>
</comment>
<dbReference type="Proteomes" id="UP001142055">
    <property type="component" value="Chromosome 2"/>
</dbReference>
<keyword evidence="2" id="KW-0472">Membrane</keyword>
<feature type="compositionally biased region" description="Low complexity" evidence="1">
    <location>
        <begin position="161"/>
        <end position="172"/>
    </location>
</feature>
<keyword evidence="2" id="KW-1133">Transmembrane helix</keyword>